<organism evidence="2 3">
    <name type="scientific">Pseudomonas syringae pv. apii</name>
    <dbReference type="NCBI Taxonomy" id="81036"/>
    <lineage>
        <taxon>Bacteria</taxon>
        <taxon>Pseudomonadati</taxon>
        <taxon>Pseudomonadota</taxon>
        <taxon>Gammaproteobacteria</taxon>
        <taxon>Pseudomonadales</taxon>
        <taxon>Pseudomonadaceae</taxon>
        <taxon>Pseudomonas</taxon>
    </lineage>
</organism>
<feature type="transmembrane region" description="Helical" evidence="1">
    <location>
        <begin position="40"/>
        <end position="58"/>
    </location>
</feature>
<sequence length="238" mass="26543">MTDMRGGHKVRDHLSVDEEDALARAPLRTSRSASTFHRNVLVALIVVVLCGYGLFHYIHQSKTADATPATPAMPPAAVAEAPVLAPPPLPQVSTPPQSLAECMGPDNLIDEAVADCRFGKSHKTVPRSTAQGMVSAQYMSQYKARQPIRHRNYAMAQFVDSAVVWQWDRKRTYRAEWVVDDDQIDGTSVCRNWRRGSIEYRECRKGAKVYFKEQCKRSAESATRQRYCSAASGFNPLG</sequence>
<protein>
    <submittedName>
        <fullName evidence="2">Uncharacterized protein</fullName>
    </submittedName>
</protein>
<keyword evidence="1" id="KW-0812">Transmembrane</keyword>
<evidence type="ECO:0000313" key="3">
    <source>
        <dbReference type="Proteomes" id="UP000271152"/>
    </source>
</evidence>
<dbReference type="Proteomes" id="UP000271152">
    <property type="component" value="Unassembled WGS sequence"/>
</dbReference>
<dbReference type="EMBL" id="RBUG01000062">
    <property type="protein sequence ID" value="RMU73665.1"/>
    <property type="molecule type" value="Genomic_DNA"/>
</dbReference>
<gene>
    <name evidence="2" type="ORF">ALP23_04375</name>
</gene>
<comment type="caution">
    <text evidence="2">The sequence shown here is derived from an EMBL/GenBank/DDBJ whole genome shotgun (WGS) entry which is preliminary data.</text>
</comment>
<keyword evidence="1" id="KW-1133">Transmembrane helix</keyword>
<proteinExistence type="predicted"/>
<reference evidence="2 3" key="1">
    <citation type="submission" date="2018-08" db="EMBL/GenBank/DDBJ databases">
        <title>Recombination of ecologically and evolutionarily significant loci maintains genetic cohesion in the Pseudomonas syringae species complex.</title>
        <authorList>
            <person name="Dillon M."/>
            <person name="Thakur S."/>
            <person name="Almeida R.N.D."/>
            <person name="Weir B.S."/>
            <person name="Guttman D.S."/>
        </authorList>
    </citation>
    <scope>NUCLEOTIDE SEQUENCE [LARGE SCALE GENOMIC DNA]</scope>
    <source>
        <strain evidence="2 3">ICMP 11947</strain>
    </source>
</reference>
<dbReference type="AlphaFoldDB" id="A0A3M5WVI6"/>
<accession>A0A3M5WVI6</accession>
<evidence type="ECO:0000256" key="1">
    <source>
        <dbReference type="SAM" id="Phobius"/>
    </source>
</evidence>
<keyword evidence="1" id="KW-0472">Membrane</keyword>
<evidence type="ECO:0000313" key="2">
    <source>
        <dbReference type="EMBL" id="RMU73665.1"/>
    </source>
</evidence>
<name>A0A3M5WVI6_9PSED</name>